<dbReference type="AlphaFoldDB" id="A0A835CR74"/>
<feature type="repeat" description="ANK" evidence="3">
    <location>
        <begin position="295"/>
        <end position="318"/>
    </location>
</feature>
<dbReference type="PROSITE" id="PS50088">
    <property type="entry name" value="ANK_REPEAT"/>
    <property type="match status" value="3"/>
</dbReference>
<dbReference type="EMBL" id="JACMRX010000003">
    <property type="protein sequence ID" value="KAF7993659.1"/>
    <property type="molecule type" value="Genomic_DNA"/>
</dbReference>
<proteinExistence type="predicted"/>
<dbReference type="Pfam" id="PF12796">
    <property type="entry name" value="Ank_2"/>
    <property type="match status" value="2"/>
</dbReference>
<organism evidence="5 6">
    <name type="scientific">Aphidius gifuensis</name>
    <name type="common">Parasitoid wasp</name>
    <dbReference type="NCBI Taxonomy" id="684658"/>
    <lineage>
        <taxon>Eukaryota</taxon>
        <taxon>Metazoa</taxon>
        <taxon>Ecdysozoa</taxon>
        <taxon>Arthropoda</taxon>
        <taxon>Hexapoda</taxon>
        <taxon>Insecta</taxon>
        <taxon>Pterygota</taxon>
        <taxon>Neoptera</taxon>
        <taxon>Endopterygota</taxon>
        <taxon>Hymenoptera</taxon>
        <taxon>Apocrita</taxon>
        <taxon>Ichneumonoidea</taxon>
        <taxon>Braconidae</taxon>
        <taxon>Aphidiinae</taxon>
        <taxon>Aphidius</taxon>
    </lineage>
</organism>
<evidence type="ECO:0000256" key="2">
    <source>
        <dbReference type="ARBA" id="ARBA00023043"/>
    </source>
</evidence>
<reference evidence="5 6" key="1">
    <citation type="submission" date="2020-08" db="EMBL/GenBank/DDBJ databases">
        <title>Aphidius gifuensis genome sequencing and assembly.</title>
        <authorList>
            <person name="Du Z."/>
        </authorList>
    </citation>
    <scope>NUCLEOTIDE SEQUENCE [LARGE SCALE GENOMIC DNA]</scope>
    <source>
        <strain evidence="5">YNYX2018</strain>
        <tissue evidence="5">Adults</tissue>
    </source>
</reference>
<feature type="compositionally biased region" description="Basic and acidic residues" evidence="4">
    <location>
        <begin position="8"/>
        <end position="18"/>
    </location>
</feature>
<dbReference type="GO" id="GO:0051059">
    <property type="term" value="F:NF-kappaB binding"/>
    <property type="evidence" value="ECO:0007669"/>
    <property type="project" value="TreeGrafter"/>
</dbReference>
<protein>
    <submittedName>
        <fullName evidence="5">Uncharacterized protein</fullName>
    </submittedName>
</protein>
<gene>
    <name evidence="5" type="ORF">HCN44_010254</name>
</gene>
<keyword evidence="6" id="KW-1185">Reference proteome</keyword>
<feature type="repeat" description="ANK" evidence="3">
    <location>
        <begin position="179"/>
        <end position="211"/>
    </location>
</feature>
<dbReference type="GO" id="GO:0071356">
    <property type="term" value="P:cellular response to tumor necrosis factor"/>
    <property type="evidence" value="ECO:0007669"/>
    <property type="project" value="TreeGrafter"/>
</dbReference>
<feature type="repeat" description="ANK" evidence="3">
    <location>
        <begin position="261"/>
        <end position="293"/>
    </location>
</feature>
<dbReference type="PRINTS" id="PR01415">
    <property type="entry name" value="ANKYRIN"/>
</dbReference>
<dbReference type="PANTHER" id="PTHR46680">
    <property type="entry name" value="NF-KAPPA-B INHIBITOR ALPHA"/>
    <property type="match status" value="1"/>
</dbReference>
<dbReference type="PANTHER" id="PTHR46680:SF3">
    <property type="entry name" value="NF-KAPPA-B INHIBITOR CACTUS"/>
    <property type="match status" value="1"/>
</dbReference>
<dbReference type="InterPro" id="IPR002110">
    <property type="entry name" value="Ankyrin_rpt"/>
</dbReference>
<evidence type="ECO:0000256" key="3">
    <source>
        <dbReference type="PROSITE-ProRule" id="PRU00023"/>
    </source>
</evidence>
<dbReference type="Proteomes" id="UP000639338">
    <property type="component" value="Unassembled WGS sequence"/>
</dbReference>
<comment type="caution">
    <text evidence="5">The sequence shown here is derived from an EMBL/GenBank/DDBJ whole genome shotgun (WGS) entry which is preliminary data.</text>
</comment>
<dbReference type="OrthoDB" id="20727at2759"/>
<accession>A0A835CR74</accession>
<feature type="region of interest" description="Disordered" evidence="4">
    <location>
        <begin position="364"/>
        <end position="386"/>
    </location>
</feature>
<dbReference type="SUPFAM" id="SSF48403">
    <property type="entry name" value="Ankyrin repeat"/>
    <property type="match status" value="1"/>
</dbReference>
<dbReference type="Gene3D" id="1.25.40.20">
    <property type="entry name" value="Ankyrin repeat-containing domain"/>
    <property type="match status" value="1"/>
</dbReference>
<evidence type="ECO:0000256" key="4">
    <source>
        <dbReference type="SAM" id="MobiDB-lite"/>
    </source>
</evidence>
<name>A0A835CR74_APHGI</name>
<dbReference type="InterPro" id="IPR051070">
    <property type="entry name" value="NF-kappa-B_inhibitor"/>
</dbReference>
<evidence type="ECO:0000313" key="5">
    <source>
        <dbReference type="EMBL" id="KAF7993659.1"/>
    </source>
</evidence>
<sequence length="403" mass="45328">MYHQNNKTVKDNTDKNVADIDENNQTDSGVIVSETIDSFDDIEKSDSNNLNDKIKENSTSFDKVSSEINQNIDTEKIHEEMKPDSGFIDSIRDMNIKDDNVNKVGTLIDTQSKPFTEPILSSLKINNQHEQQSNEHWFCQNDDGDTQLHIAIIQGWETAALKLISFAPYPMLLDMKNDDGQTPLQLAVLTNQLNIVKNLILAGVDPIIRNINGDTALHLAVRANNIDLAVAITQSIETFGCINYTNFKIPLLQNLEQRNYQGLNCLHLAVENNSVDMVKFLVTLGADINSVEWISGKSSLHLAVEAGNKQIVTCLLRKYTPIIDLNLITYSGMTAYQIACLKDINIAEELTKYGAKPILFDYDSDDDDDHHHNDDDDSDDSDMEQNTSFVNDLKESQQRLVYT</sequence>
<dbReference type="InterPro" id="IPR036770">
    <property type="entry name" value="Ankyrin_rpt-contain_sf"/>
</dbReference>
<evidence type="ECO:0000256" key="1">
    <source>
        <dbReference type="ARBA" id="ARBA00022737"/>
    </source>
</evidence>
<dbReference type="SMART" id="SM00248">
    <property type="entry name" value="ANK"/>
    <property type="match status" value="6"/>
</dbReference>
<dbReference type="PROSITE" id="PS50297">
    <property type="entry name" value="ANK_REP_REGION"/>
    <property type="match status" value="3"/>
</dbReference>
<feature type="region of interest" description="Disordered" evidence="4">
    <location>
        <begin position="1"/>
        <end position="29"/>
    </location>
</feature>
<evidence type="ECO:0000313" key="6">
    <source>
        <dbReference type="Proteomes" id="UP000639338"/>
    </source>
</evidence>
<dbReference type="GO" id="GO:0005829">
    <property type="term" value="C:cytosol"/>
    <property type="evidence" value="ECO:0007669"/>
    <property type="project" value="TreeGrafter"/>
</dbReference>
<keyword evidence="1" id="KW-0677">Repeat</keyword>
<keyword evidence="2 3" id="KW-0040">ANK repeat</keyword>